<protein>
    <submittedName>
        <fullName evidence="1">Uncharacterized protein</fullName>
    </submittedName>
</protein>
<gene>
    <name evidence="1" type="ORF">CYJ73_13245</name>
</gene>
<organism evidence="1 2">
    <name type="scientific">Gordonia terrae</name>
    <dbReference type="NCBI Taxonomy" id="2055"/>
    <lineage>
        <taxon>Bacteria</taxon>
        <taxon>Bacillati</taxon>
        <taxon>Actinomycetota</taxon>
        <taxon>Actinomycetes</taxon>
        <taxon>Mycobacteriales</taxon>
        <taxon>Gordoniaceae</taxon>
        <taxon>Gordonia</taxon>
    </lineage>
</organism>
<evidence type="ECO:0000313" key="1">
    <source>
        <dbReference type="EMBL" id="PKZ64945.1"/>
    </source>
</evidence>
<name>A0A2I1R749_9ACTN</name>
<dbReference type="STRING" id="2055.BCM27_18720"/>
<dbReference type="EMBL" id="PKJC01000009">
    <property type="protein sequence ID" value="PKZ64945.1"/>
    <property type="molecule type" value="Genomic_DNA"/>
</dbReference>
<evidence type="ECO:0000313" key="2">
    <source>
        <dbReference type="Proteomes" id="UP000234662"/>
    </source>
</evidence>
<dbReference type="Proteomes" id="UP000234662">
    <property type="component" value="Unassembled WGS sequence"/>
</dbReference>
<dbReference type="AlphaFoldDB" id="A0A2I1R749"/>
<proteinExistence type="predicted"/>
<reference evidence="1 2" key="1">
    <citation type="submission" date="2017-12" db="EMBL/GenBank/DDBJ databases">
        <title>Phylogenetic diversity of female urinary microbiome.</title>
        <authorList>
            <person name="Thomas-White K."/>
            <person name="Wolfe A.J."/>
        </authorList>
    </citation>
    <scope>NUCLEOTIDE SEQUENCE [LARGE SCALE GENOMIC DNA]</scope>
    <source>
        <strain evidence="1 2">UMB0777</strain>
    </source>
</reference>
<accession>A0A2I1R749</accession>
<comment type="caution">
    <text evidence="1">The sequence shown here is derived from an EMBL/GenBank/DDBJ whole genome shotgun (WGS) entry which is preliminary data.</text>
</comment>
<sequence length="359" mass="40614">MALIPWRSASVTDTVGEMTRAQRILATPRGRFLCANLAFRNATGDRVDQYRRPRTLIEVQSAIRSVDIEGLVAADESEFLGALGYAVDFARYWQPPDKEDILYAASEVVTLLTVIAESVSRHPACAWWDDPIDPELQRMIAYPFGNEAFPEPTLPYRSDGVRWDEWRAHIDSSEKRCRQEYQRHPHRALSGEWWSTPYAAGTAQTTRARPGLGAVQLIAEEDTSIGDEARVWAVSVAERARVYEIGAPGDWARLVDRYPLEVTASRKWDWYNTTGRHRRWFMPDWEAVADDHDAVHVSVNGYLSSAGIEIPLATRDGATVLAGWGPDVTWWLDPDAMRIDGVPVLWFREDERWCASPAG</sequence>